<dbReference type="RefSeq" id="XP_024506060.1">
    <property type="nucleotide sequence ID" value="XM_024652489.1"/>
</dbReference>
<dbReference type="GeneID" id="36379225"/>
<dbReference type="AlphaFoldDB" id="A0A090LHA3"/>
<proteinExistence type="predicted"/>
<dbReference type="WBParaSite" id="SRAE_2000152600.1">
    <property type="protein sequence ID" value="SRAE_2000152600.1"/>
    <property type="gene ID" value="WBGene00261731"/>
</dbReference>
<evidence type="ECO:0000313" key="4">
    <source>
        <dbReference type="WormBase" id="SRAE_2000152600"/>
    </source>
</evidence>
<reference evidence="1 2" key="1">
    <citation type="submission" date="2014-09" db="EMBL/GenBank/DDBJ databases">
        <authorList>
            <person name="Martin A.A."/>
        </authorList>
    </citation>
    <scope>NUCLEOTIDE SEQUENCE</scope>
    <source>
        <strain evidence="2">ED321</strain>
        <strain evidence="1">ED321 Heterogonic</strain>
    </source>
</reference>
<dbReference type="WormBase" id="SRAE_2000152600">
    <property type="protein sequence ID" value="SRP11265"/>
    <property type="gene ID" value="WBGene00261731"/>
</dbReference>
<gene>
    <name evidence="1 3 4" type="ORF">SRAE_2000152600</name>
</gene>
<keyword evidence="2" id="KW-1185">Reference proteome</keyword>
<sequence>MSDSKKNVKDDLYTSFYEMSIKTYGEISQKSTQDKKKEEEILKHIFNERQFRRKSIKPGPPIYFSINEKNLINKFYDDLLDYIKQRKRQPVYIYKTFITSLKLYCTQGNIENDGNFYIEFSKEWLKDIKKIKNFFDNCILSCDEKNLVYETIVLLHLYFTSLDLRNFDLDTIIGLLQCVYFNSQDDRVFNFLNNTICDEFFLFIPDVIYTIYKGMNFQSYPLDVEHYSKSNAMAFWIKQKYEDDCKFSFSNGINKPIIFNRKNIFIKQNEKVNKINQIEKNIKINDNKIEESRYQIGKKKSLCFEEKVRAKKYRKKKLEELLLSCGDESSSNYSTSCLLKISEKKKNEKKEKLKKLSPINLEVLENEIKEKNFNIISEIEENDIYFDKNKEKVLVPGTPEKILMERNLYNKIKYYSSDNLSLNNNYGDFDELVPETDNEYIDQLSSSGGRNNYFNIDSDREIQARKRVSCDIVSETPPYKIKCRKISKESSGILRLVKKNLFKKFEDEPISNSL</sequence>
<reference evidence="3" key="2">
    <citation type="submission" date="2020-12" db="UniProtKB">
        <authorList>
            <consortium name="WormBaseParasite"/>
        </authorList>
    </citation>
    <scope>IDENTIFICATION</scope>
</reference>
<accession>A0A090LHA3</accession>
<organism evidence="1">
    <name type="scientific">Strongyloides ratti</name>
    <name type="common">Parasitic roundworm</name>
    <dbReference type="NCBI Taxonomy" id="34506"/>
    <lineage>
        <taxon>Eukaryota</taxon>
        <taxon>Metazoa</taxon>
        <taxon>Ecdysozoa</taxon>
        <taxon>Nematoda</taxon>
        <taxon>Chromadorea</taxon>
        <taxon>Rhabditida</taxon>
        <taxon>Tylenchina</taxon>
        <taxon>Panagrolaimomorpha</taxon>
        <taxon>Strongyloidoidea</taxon>
        <taxon>Strongyloididae</taxon>
        <taxon>Strongyloides</taxon>
    </lineage>
</organism>
<name>A0A090LHA3_STRRB</name>
<dbReference type="CTD" id="36379225"/>
<evidence type="ECO:0000313" key="3">
    <source>
        <dbReference type="WBParaSite" id="SRAE_2000152600.1"/>
    </source>
</evidence>
<evidence type="ECO:0000313" key="1">
    <source>
        <dbReference type="EMBL" id="CEF66860.1"/>
    </source>
</evidence>
<protein>
    <submittedName>
        <fullName evidence="1 3">Uncharacterized protein</fullName>
    </submittedName>
</protein>
<evidence type="ECO:0000313" key="2">
    <source>
        <dbReference type="Proteomes" id="UP000035682"/>
    </source>
</evidence>
<dbReference type="Proteomes" id="UP000035682">
    <property type="component" value="Unplaced"/>
</dbReference>
<dbReference type="EMBL" id="LN609529">
    <property type="protein sequence ID" value="CEF66860.1"/>
    <property type="molecule type" value="Genomic_DNA"/>
</dbReference>